<dbReference type="SUPFAM" id="SSF48230">
    <property type="entry name" value="Chondroitin AC/alginate lyase"/>
    <property type="match status" value="1"/>
</dbReference>
<name>A0A433D7J0_9FUNG</name>
<keyword evidence="1" id="KW-0456">Lyase</keyword>
<dbReference type="Pfam" id="PF05426">
    <property type="entry name" value="Alginate_lyase"/>
    <property type="match status" value="1"/>
</dbReference>
<dbReference type="GO" id="GO:0042597">
    <property type="term" value="C:periplasmic space"/>
    <property type="evidence" value="ECO:0007669"/>
    <property type="project" value="InterPro"/>
</dbReference>
<evidence type="ECO:0000313" key="1">
    <source>
        <dbReference type="EMBL" id="RUP46824.1"/>
    </source>
</evidence>
<dbReference type="InterPro" id="IPR008929">
    <property type="entry name" value="Chondroitin_lyas"/>
</dbReference>
<proteinExistence type="predicted"/>
<protein>
    <submittedName>
        <fullName evidence="1">Alginate lyase domain-containing protein</fullName>
    </submittedName>
</protein>
<dbReference type="GO" id="GO:0016829">
    <property type="term" value="F:lyase activity"/>
    <property type="evidence" value="ECO:0007669"/>
    <property type="project" value="UniProtKB-KW"/>
</dbReference>
<gene>
    <name evidence="1" type="ORF">BC936DRAFT_146483</name>
</gene>
<dbReference type="Proteomes" id="UP000268093">
    <property type="component" value="Unassembled WGS sequence"/>
</dbReference>
<sequence length="119" mass="13537">MTLNPHFQPPSGDKRDWLSYAPYWSPDPNCPTAKTEPEKCPYVKTDGVTNPDIYNLTSESDTEAMASAVKVLSMAFYLFDEEKYAARAAEVLRMWFLNNQTRFVDFNTTDPVCRVSALV</sequence>
<evidence type="ECO:0000313" key="2">
    <source>
        <dbReference type="Proteomes" id="UP000268093"/>
    </source>
</evidence>
<dbReference type="Gene3D" id="1.50.10.100">
    <property type="entry name" value="Chondroitin AC/alginate lyase"/>
    <property type="match status" value="1"/>
</dbReference>
<organism evidence="1 2">
    <name type="scientific">Jimgerdemannia flammicorona</name>
    <dbReference type="NCBI Taxonomy" id="994334"/>
    <lineage>
        <taxon>Eukaryota</taxon>
        <taxon>Fungi</taxon>
        <taxon>Fungi incertae sedis</taxon>
        <taxon>Mucoromycota</taxon>
        <taxon>Mucoromycotina</taxon>
        <taxon>Endogonomycetes</taxon>
        <taxon>Endogonales</taxon>
        <taxon>Endogonaceae</taxon>
        <taxon>Jimgerdemannia</taxon>
    </lineage>
</organism>
<keyword evidence="2" id="KW-1185">Reference proteome</keyword>
<dbReference type="EMBL" id="RBNI01005319">
    <property type="protein sequence ID" value="RUP46824.1"/>
    <property type="molecule type" value="Genomic_DNA"/>
</dbReference>
<dbReference type="InterPro" id="IPR008397">
    <property type="entry name" value="Alginate_lyase_dom"/>
</dbReference>
<reference evidence="1 2" key="1">
    <citation type="journal article" date="2018" name="New Phytol.">
        <title>Phylogenomics of Endogonaceae and evolution of mycorrhizas within Mucoromycota.</title>
        <authorList>
            <person name="Chang Y."/>
            <person name="Desiro A."/>
            <person name="Na H."/>
            <person name="Sandor L."/>
            <person name="Lipzen A."/>
            <person name="Clum A."/>
            <person name="Barry K."/>
            <person name="Grigoriev I.V."/>
            <person name="Martin F.M."/>
            <person name="Stajich J.E."/>
            <person name="Smith M.E."/>
            <person name="Bonito G."/>
            <person name="Spatafora J.W."/>
        </authorList>
    </citation>
    <scope>NUCLEOTIDE SEQUENCE [LARGE SCALE GENOMIC DNA]</scope>
    <source>
        <strain evidence="1 2">GMNB39</strain>
    </source>
</reference>
<accession>A0A433D7J0</accession>
<dbReference type="OrthoDB" id="63533at2759"/>
<comment type="caution">
    <text evidence="1">The sequence shown here is derived from an EMBL/GenBank/DDBJ whole genome shotgun (WGS) entry which is preliminary data.</text>
</comment>